<keyword evidence="2" id="KW-1185">Reference proteome</keyword>
<evidence type="ECO:0008006" key="3">
    <source>
        <dbReference type="Google" id="ProtNLM"/>
    </source>
</evidence>
<dbReference type="InParanoid" id="A0A5J5EUH0"/>
<accession>A0A5J5EUH0</accession>
<protein>
    <recommendedName>
        <fullName evidence="3">Acetoacetate decarboxylase</fullName>
    </recommendedName>
</protein>
<dbReference type="InterPro" id="IPR023375">
    <property type="entry name" value="ADC_dom_sf"/>
</dbReference>
<gene>
    <name evidence="1" type="ORF">FN846DRAFT_953398</name>
</gene>
<comment type="caution">
    <text evidence="1">The sequence shown here is derived from an EMBL/GenBank/DDBJ whole genome shotgun (WGS) entry which is preliminary data.</text>
</comment>
<sequence length="272" mass="29357">MASTSTEIPLAPAPWVNLQASGFVFINYNSSTTPPSAAAYDALEGNSDFASPSASGEFAGGLCSIFLLRYTETPVGPYDELILSPGAYHVPVLPDSPTHLRITRIYVSSAATELNGRKNWGIPKQMAGFKFVPADQGSKLPYKRVEVFNPGEEDKPFFAVDLQSAAWGITLPGTVSTTMSPLDLTLVQPPLPQDGAERVGTDKWLRMVPLLQGKAGLAWGSGGLEGGAWGDDIGFPKVKLWSLGLWWKKVEVTFKVPDVLGEEEEEDVKKTK</sequence>
<dbReference type="Proteomes" id="UP000326924">
    <property type="component" value="Unassembled WGS sequence"/>
</dbReference>
<dbReference type="OrthoDB" id="9970474at2759"/>
<reference evidence="1 2" key="1">
    <citation type="submission" date="2019-09" db="EMBL/GenBank/DDBJ databases">
        <title>Draft genome of the ectomycorrhizal ascomycete Sphaerosporella brunnea.</title>
        <authorList>
            <consortium name="DOE Joint Genome Institute"/>
            <person name="Benucci G.M."/>
            <person name="Marozzi G."/>
            <person name="Antonielli L."/>
            <person name="Sanchez S."/>
            <person name="Marco P."/>
            <person name="Wang X."/>
            <person name="Falini L.B."/>
            <person name="Barry K."/>
            <person name="Haridas S."/>
            <person name="Lipzen A."/>
            <person name="Labutti K."/>
            <person name="Grigoriev I.V."/>
            <person name="Murat C."/>
            <person name="Martin F."/>
            <person name="Albertini E."/>
            <person name="Donnini D."/>
            <person name="Bonito G."/>
        </authorList>
    </citation>
    <scope>NUCLEOTIDE SEQUENCE [LARGE SCALE GENOMIC DNA]</scope>
    <source>
        <strain evidence="1 2">Sb_GMNB300</strain>
    </source>
</reference>
<evidence type="ECO:0000313" key="1">
    <source>
        <dbReference type="EMBL" id="KAA8903856.1"/>
    </source>
</evidence>
<organism evidence="1 2">
    <name type="scientific">Sphaerosporella brunnea</name>
    <dbReference type="NCBI Taxonomy" id="1250544"/>
    <lineage>
        <taxon>Eukaryota</taxon>
        <taxon>Fungi</taxon>
        <taxon>Dikarya</taxon>
        <taxon>Ascomycota</taxon>
        <taxon>Pezizomycotina</taxon>
        <taxon>Pezizomycetes</taxon>
        <taxon>Pezizales</taxon>
        <taxon>Pyronemataceae</taxon>
        <taxon>Sphaerosporella</taxon>
    </lineage>
</organism>
<evidence type="ECO:0000313" key="2">
    <source>
        <dbReference type="Proteomes" id="UP000326924"/>
    </source>
</evidence>
<dbReference type="EMBL" id="VXIS01000114">
    <property type="protein sequence ID" value="KAA8903856.1"/>
    <property type="molecule type" value="Genomic_DNA"/>
</dbReference>
<dbReference type="AlphaFoldDB" id="A0A5J5EUH0"/>
<name>A0A5J5EUH0_9PEZI</name>
<dbReference type="SUPFAM" id="SSF160104">
    <property type="entry name" value="Acetoacetate decarboxylase-like"/>
    <property type="match status" value="1"/>
</dbReference>
<dbReference type="PANTHER" id="PTHR40518:SF1">
    <property type="entry name" value="ACETOACETATE DECARBOXYLASE"/>
    <property type="match status" value="1"/>
</dbReference>
<dbReference type="PANTHER" id="PTHR40518">
    <property type="entry name" value="ACETOACETATE DECARBOXYLASE"/>
    <property type="match status" value="1"/>
</dbReference>
<dbReference type="Gene3D" id="2.40.400.10">
    <property type="entry name" value="Acetoacetate decarboxylase-like"/>
    <property type="match status" value="1"/>
</dbReference>
<proteinExistence type="predicted"/>